<evidence type="ECO:0000256" key="3">
    <source>
        <dbReference type="HAMAP-Rule" id="MF_00379"/>
    </source>
</evidence>
<dbReference type="EMBL" id="CP036291">
    <property type="protein sequence ID" value="QDU89939.1"/>
    <property type="molecule type" value="Genomic_DNA"/>
</dbReference>
<feature type="binding site" evidence="3">
    <location>
        <position position="88"/>
    </location>
    <ligand>
        <name>(6S)-5-formyl-5,6,7,8-tetrahydrofolate</name>
        <dbReference type="ChEBI" id="CHEBI:57457"/>
    </ligand>
</feature>
<dbReference type="PANTHER" id="PTHR42714">
    <property type="entry name" value="TRNA MODIFICATION GTPASE GTPBP3"/>
    <property type="match status" value="1"/>
</dbReference>
<comment type="similarity">
    <text evidence="3">Belongs to the TRAFAC class TrmE-Era-EngA-EngB-Septin-like GTPase superfamily. TrmE GTPase family.</text>
</comment>
<keyword evidence="1 3" id="KW-0547">Nucleotide-binding</keyword>
<dbReference type="InterPro" id="IPR018948">
    <property type="entry name" value="GTP-bd_TrmE_N"/>
</dbReference>
<keyword evidence="3" id="KW-0630">Potassium</keyword>
<dbReference type="EC" id="3.6.-.-" evidence="3"/>
<feature type="domain" description="MnmE helical" evidence="6">
    <location>
        <begin position="130"/>
        <end position="442"/>
    </location>
</feature>
<dbReference type="Gene3D" id="3.30.1360.120">
    <property type="entry name" value="Probable tRNA modification gtpase trme, domain 1"/>
    <property type="match status" value="1"/>
</dbReference>
<feature type="binding site" evidence="3">
    <location>
        <position position="445"/>
    </location>
    <ligand>
        <name>(6S)-5-formyl-5,6,7,8-tetrahydrofolate</name>
        <dbReference type="ChEBI" id="CHEBI:57457"/>
    </ligand>
</feature>
<feature type="binding site" evidence="3">
    <location>
        <begin position="286"/>
        <end position="289"/>
    </location>
    <ligand>
        <name>GTP</name>
        <dbReference type="ChEBI" id="CHEBI:37565"/>
    </ligand>
</feature>
<name>A0A518DEN8_9BACT</name>
<dbReference type="Gene3D" id="3.40.50.300">
    <property type="entry name" value="P-loop containing nucleotide triphosphate hydrolases"/>
    <property type="match status" value="1"/>
</dbReference>
<dbReference type="GO" id="GO:0005525">
    <property type="term" value="F:GTP binding"/>
    <property type="evidence" value="ECO:0007669"/>
    <property type="project" value="UniProtKB-UniRule"/>
</dbReference>
<keyword evidence="3" id="KW-0479">Metal-binding</keyword>
<dbReference type="Pfam" id="PF01926">
    <property type="entry name" value="MMR_HSR1"/>
    <property type="match status" value="1"/>
</dbReference>
<dbReference type="InterPro" id="IPR027266">
    <property type="entry name" value="TrmE/GcvT-like"/>
</dbReference>
<dbReference type="SUPFAM" id="SSF116878">
    <property type="entry name" value="TrmE connector domain"/>
    <property type="match status" value="1"/>
</dbReference>
<dbReference type="InterPro" id="IPR004520">
    <property type="entry name" value="GTPase_MnmE"/>
</dbReference>
<comment type="cofactor">
    <cofactor evidence="3">
        <name>K(+)</name>
        <dbReference type="ChEBI" id="CHEBI:29103"/>
    </cofactor>
    <text evidence="3">Binds 1 potassium ion per subunit.</text>
</comment>
<dbReference type="Gene3D" id="1.20.120.430">
    <property type="entry name" value="tRNA modification GTPase MnmE domain 2"/>
    <property type="match status" value="1"/>
</dbReference>
<keyword evidence="2 3" id="KW-0342">GTP-binding</keyword>
<feature type="domain" description="G" evidence="4">
    <location>
        <begin position="226"/>
        <end position="321"/>
    </location>
</feature>
<comment type="caution">
    <text evidence="3">Lacks conserved residue(s) required for the propagation of feature annotation.</text>
</comment>
<sequence>MLPDQRDTIVAIASPPGGALRGVVRVSGPEAIGCVARCVESPDRVTRVSSARLVEALRLPIQGLATPLLVDAMVWPDARSYTGQPSVELHLPGSPPLLAAVVERLIAAGARTAQPGEFTLRAVLAGRIDLVQAEAVLGVIDARGDAGLRAALVRLAGGLSHPLAELRETLLMLLAELEAGLDFVEEEDVRFIEPAELAARLTAAQQQVAALGEQLARRGEQAGLPRVLLTGPPNAGKSSLLNALAERYAESPGGWSPALVSDQAGTTRDAVVVPLNAGGLRWELVDSAGRTRTPLGEIDAVAQRLAQTERDEADLILYCYAEEPIPEAPAPHLAIATKCDARPSIAGAIATSAHTGAGLAELVEGVVERLRRVDRDEDQPLIRCRESLQEAQTSLSAALALAATGADELTAAELRAALDALGRVTGVVVTDDVLDRVFSKFCIGK</sequence>
<dbReference type="InterPro" id="IPR025867">
    <property type="entry name" value="MnmE_helical"/>
</dbReference>
<comment type="subunit">
    <text evidence="3">Homodimer. Heterotetramer of two MnmE and two MnmG subunits.</text>
</comment>
<keyword evidence="3" id="KW-0819">tRNA processing</keyword>
<evidence type="ECO:0000259" key="5">
    <source>
        <dbReference type="Pfam" id="PF10396"/>
    </source>
</evidence>
<dbReference type="HAMAP" id="MF_00379">
    <property type="entry name" value="GTPase_MnmE"/>
    <property type="match status" value="1"/>
</dbReference>
<protein>
    <recommendedName>
        <fullName evidence="3">tRNA modification GTPase MnmE</fullName>
        <ecNumber evidence="3">3.6.-.-</ecNumber>
    </recommendedName>
</protein>
<feature type="binding site" evidence="3">
    <location>
        <position position="238"/>
    </location>
    <ligand>
        <name>Mg(2+)</name>
        <dbReference type="ChEBI" id="CHEBI:18420"/>
    </ligand>
</feature>
<proteinExistence type="inferred from homology"/>
<dbReference type="GO" id="GO:0002098">
    <property type="term" value="P:tRNA wobble uridine modification"/>
    <property type="evidence" value="ECO:0007669"/>
    <property type="project" value="TreeGrafter"/>
</dbReference>
<dbReference type="PANTHER" id="PTHR42714:SF2">
    <property type="entry name" value="TRNA MODIFICATION GTPASE GTPBP3, MITOCHONDRIAL"/>
    <property type="match status" value="1"/>
</dbReference>
<keyword evidence="3 7" id="KW-0378">Hydrolase</keyword>
<feature type="binding site" evidence="3">
    <location>
        <begin position="234"/>
        <end position="239"/>
    </location>
    <ligand>
        <name>GTP</name>
        <dbReference type="ChEBI" id="CHEBI:37565"/>
    </ligand>
</feature>
<dbReference type="InterPro" id="IPR006073">
    <property type="entry name" value="GTP-bd"/>
</dbReference>
<dbReference type="GO" id="GO:0030488">
    <property type="term" value="P:tRNA methylation"/>
    <property type="evidence" value="ECO:0007669"/>
    <property type="project" value="TreeGrafter"/>
</dbReference>
<comment type="subcellular location">
    <subcellularLocation>
        <location evidence="3">Cytoplasm</location>
    </subcellularLocation>
</comment>
<organism evidence="7 8">
    <name type="scientific">Pirellulimonas nuda</name>
    <dbReference type="NCBI Taxonomy" id="2528009"/>
    <lineage>
        <taxon>Bacteria</taxon>
        <taxon>Pseudomonadati</taxon>
        <taxon>Planctomycetota</taxon>
        <taxon>Planctomycetia</taxon>
        <taxon>Pirellulales</taxon>
        <taxon>Lacipirellulaceae</taxon>
        <taxon>Pirellulimonas</taxon>
    </lineage>
</organism>
<dbReference type="InterPro" id="IPR027417">
    <property type="entry name" value="P-loop_NTPase"/>
</dbReference>
<dbReference type="GO" id="GO:0046872">
    <property type="term" value="F:metal ion binding"/>
    <property type="evidence" value="ECO:0007669"/>
    <property type="project" value="UniProtKB-KW"/>
</dbReference>
<dbReference type="AlphaFoldDB" id="A0A518DEN8"/>
<dbReference type="KEGG" id="pnd:Pla175_33360"/>
<dbReference type="GO" id="GO:0003924">
    <property type="term" value="F:GTPase activity"/>
    <property type="evidence" value="ECO:0007669"/>
    <property type="project" value="UniProtKB-UniRule"/>
</dbReference>
<feature type="binding site" evidence="3">
    <location>
        <begin position="261"/>
        <end position="267"/>
    </location>
    <ligand>
        <name>GTP</name>
        <dbReference type="ChEBI" id="CHEBI:37565"/>
    </ligand>
</feature>
<dbReference type="SUPFAM" id="SSF52540">
    <property type="entry name" value="P-loop containing nucleoside triphosphate hydrolases"/>
    <property type="match status" value="1"/>
</dbReference>
<feature type="binding site" evidence="3">
    <location>
        <position position="25"/>
    </location>
    <ligand>
        <name>(6S)-5-formyl-5,6,7,8-tetrahydrofolate</name>
        <dbReference type="ChEBI" id="CHEBI:57457"/>
    </ligand>
</feature>
<dbReference type="Pfam" id="PF12631">
    <property type="entry name" value="MnmE_helical"/>
    <property type="match status" value="1"/>
</dbReference>
<dbReference type="GO" id="GO:0005829">
    <property type="term" value="C:cytosol"/>
    <property type="evidence" value="ECO:0007669"/>
    <property type="project" value="TreeGrafter"/>
</dbReference>
<evidence type="ECO:0000259" key="6">
    <source>
        <dbReference type="Pfam" id="PF12631"/>
    </source>
</evidence>
<accession>A0A518DEN8</accession>
<comment type="function">
    <text evidence="3">Exhibits a very high intrinsic GTPase hydrolysis rate. Involved in the addition of a carboxymethylaminomethyl (cmnm) group at the wobble position (U34) of certain tRNAs, forming tRNA-cmnm(5)s(2)U34.</text>
</comment>
<gene>
    <name evidence="7" type="primary">mnmE_2</name>
    <name evidence="3" type="synonym">mnmE</name>
    <name evidence="3" type="synonym">trmE</name>
    <name evidence="7" type="ORF">Pla175_33360</name>
</gene>
<keyword evidence="3" id="KW-0963">Cytoplasm</keyword>
<keyword evidence="3" id="KW-0460">Magnesium</keyword>
<evidence type="ECO:0000256" key="1">
    <source>
        <dbReference type="ARBA" id="ARBA00022741"/>
    </source>
</evidence>
<dbReference type="RefSeq" id="WP_145287448.1">
    <property type="nucleotide sequence ID" value="NZ_CP036291.1"/>
</dbReference>
<evidence type="ECO:0000259" key="4">
    <source>
        <dbReference type="Pfam" id="PF01926"/>
    </source>
</evidence>
<dbReference type="Pfam" id="PF10396">
    <property type="entry name" value="TrmE_N"/>
    <property type="match status" value="1"/>
</dbReference>
<evidence type="ECO:0000313" key="8">
    <source>
        <dbReference type="Proteomes" id="UP000317429"/>
    </source>
</evidence>
<feature type="binding site" evidence="3">
    <location>
        <position position="127"/>
    </location>
    <ligand>
        <name>(6S)-5-formyl-5,6,7,8-tetrahydrofolate</name>
        <dbReference type="ChEBI" id="CHEBI:57457"/>
    </ligand>
</feature>
<feature type="domain" description="GTP-binding protein TrmE N-terminal" evidence="5">
    <location>
        <begin position="8"/>
        <end position="127"/>
    </location>
</feature>
<dbReference type="OrthoDB" id="9805918at2"/>
<dbReference type="SUPFAM" id="SSF103025">
    <property type="entry name" value="Folate-binding domain"/>
    <property type="match status" value="1"/>
</dbReference>
<feature type="binding site" evidence="3">
    <location>
        <position position="267"/>
    </location>
    <ligand>
        <name>Mg(2+)</name>
        <dbReference type="ChEBI" id="CHEBI:18420"/>
    </ligand>
</feature>
<evidence type="ECO:0000313" key="7">
    <source>
        <dbReference type="EMBL" id="QDU89939.1"/>
    </source>
</evidence>
<evidence type="ECO:0000256" key="2">
    <source>
        <dbReference type="ARBA" id="ARBA00023134"/>
    </source>
</evidence>
<keyword evidence="8" id="KW-1185">Reference proteome</keyword>
<dbReference type="InterPro" id="IPR027368">
    <property type="entry name" value="MnmE_dom2"/>
</dbReference>
<dbReference type="Proteomes" id="UP000317429">
    <property type="component" value="Chromosome"/>
</dbReference>
<dbReference type="CDD" id="cd14858">
    <property type="entry name" value="TrmE_N"/>
    <property type="match status" value="1"/>
</dbReference>
<reference evidence="7 8" key="1">
    <citation type="submission" date="2019-02" db="EMBL/GenBank/DDBJ databases">
        <title>Deep-cultivation of Planctomycetes and their phenomic and genomic characterization uncovers novel biology.</title>
        <authorList>
            <person name="Wiegand S."/>
            <person name="Jogler M."/>
            <person name="Boedeker C."/>
            <person name="Pinto D."/>
            <person name="Vollmers J."/>
            <person name="Rivas-Marin E."/>
            <person name="Kohn T."/>
            <person name="Peeters S.H."/>
            <person name="Heuer A."/>
            <person name="Rast P."/>
            <person name="Oberbeckmann S."/>
            <person name="Bunk B."/>
            <person name="Jeske O."/>
            <person name="Meyerdierks A."/>
            <person name="Storesund J.E."/>
            <person name="Kallscheuer N."/>
            <person name="Luecker S."/>
            <person name="Lage O.M."/>
            <person name="Pohl T."/>
            <person name="Merkel B.J."/>
            <person name="Hornburger P."/>
            <person name="Mueller R.-W."/>
            <person name="Bruemmer F."/>
            <person name="Labrenz M."/>
            <person name="Spormann A.M."/>
            <person name="Op den Camp H."/>
            <person name="Overmann J."/>
            <person name="Amann R."/>
            <person name="Jetten M.S.M."/>
            <person name="Mascher T."/>
            <person name="Medema M.H."/>
            <person name="Devos D.P."/>
            <person name="Kaster A.-K."/>
            <person name="Ovreas L."/>
            <person name="Rohde M."/>
            <person name="Galperin M.Y."/>
            <person name="Jogler C."/>
        </authorList>
    </citation>
    <scope>NUCLEOTIDE SEQUENCE [LARGE SCALE GENOMIC DNA]</scope>
    <source>
        <strain evidence="7 8">Pla175</strain>
    </source>
</reference>